<dbReference type="InterPro" id="IPR000717">
    <property type="entry name" value="PCI_dom"/>
</dbReference>
<dbReference type="Proteomes" id="UP000267251">
    <property type="component" value="Unassembled WGS sequence"/>
</dbReference>
<gene>
    <name evidence="4" type="ORF">BJ684DRAFT_9290</name>
</gene>
<dbReference type="PROSITE" id="PS50250">
    <property type="entry name" value="PCI"/>
    <property type="match status" value="1"/>
</dbReference>
<dbReference type="Pfam" id="PF01399">
    <property type="entry name" value="PCI"/>
    <property type="match status" value="1"/>
</dbReference>
<evidence type="ECO:0000259" key="3">
    <source>
        <dbReference type="PROSITE" id="PS50250"/>
    </source>
</evidence>
<accession>A0A4P9Y505</accession>
<dbReference type="GO" id="GO:0005634">
    <property type="term" value="C:nucleus"/>
    <property type="evidence" value="ECO:0007669"/>
    <property type="project" value="TreeGrafter"/>
</dbReference>
<dbReference type="PANTHER" id="PTHR10539:SF0">
    <property type="entry name" value="26S PROTEASOME NON-ATPASE REGULATORY SUBUNIT 13"/>
    <property type="match status" value="1"/>
</dbReference>
<dbReference type="SMART" id="SM00088">
    <property type="entry name" value="PINT"/>
    <property type="match status" value="1"/>
</dbReference>
<evidence type="ECO:0000256" key="2">
    <source>
        <dbReference type="ARBA" id="ARBA00022942"/>
    </source>
</evidence>
<dbReference type="Pfam" id="PF22037">
    <property type="entry name" value="PSD13_N"/>
    <property type="match status" value="1"/>
</dbReference>
<dbReference type="EMBL" id="KZ987908">
    <property type="protein sequence ID" value="RKP13983.1"/>
    <property type="molecule type" value="Genomic_DNA"/>
</dbReference>
<evidence type="ECO:0000256" key="1">
    <source>
        <dbReference type="ARBA" id="ARBA00006207"/>
    </source>
</evidence>
<dbReference type="GO" id="GO:0005829">
    <property type="term" value="C:cytosol"/>
    <property type="evidence" value="ECO:0007669"/>
    <property type="project" value="TreeGrafter"/>
</dbReference>
<dbReference type="OrthoDB" id="1093at2759"/>
<dbReference type="PANTHER" id="PTHR10539">
    <property type="entry name" value="26S PROTEASOME NON-ATPASE REGULATORY SUBUNIT 13"/>
    <property type="match status" value="1"/>
</dbReference>
<dbReference type="InterPro" id="IPR035298">
    <property type="entry name" value="PSMD13"/>
</dbReference>
<dbReference type="GO" id="GO:0005198">
    <property type="term" value="F:structural molecule activity"/>
    <property type="evidence" value="ECO:0007669"/>
    <property type="project" value="TreeGrafter"/>
</dbReference>
<organism evidence="4 5">
    <name type="scientific">Piptocephalis cylindrospora</name>
    <dbReference type="NCBI Taxonomy" id="1907219"/>
    <lineage>
        <taxon>Eukaryota</taxon>
        <taxon>Fungi</taxon>
        <taxon>Fungi incertae sedis</taxon>
        <taxon>Zoopagomycota</taxon>
        <taxon>Zoopagomycotina</taxon>
        <taxon>Zoopagomycetes</taxon>
        <taxon>Zoopagales</taxon>
        <taxon>Piptocephalidaceae</taxon>
        <taxon>Piptocephalis</taxon>
    </lineage>
</organism>
<name>A0A4P9Y505_9FUNG</name>
<reference evidence="5" key="1">
    <citation type="journal article" date="2018" name="Nat. Microbiol.">
        <title>Leveraging single-cell genomics to expand the fungal tree of life.</title>
        <authorList>
            <person name="Ahrendt S.R."/>
            <person name="Quandt C.A."/>
            <person name="Ciobanu D."/>
            <person name="Clum A."/>
            <person name="Salamov A."/>
            <person name="Andreopoulos B."/>
            <person name="Cheng J.F."/>
            <person name="Woyke T."/>
            <person name="Pelin A."/>
            <person name="Henrissat B."/>
            <person name="Reynolds N.K."/>
            <person name="Benny G.L."/>
            <person name="Smith M.E."/>
            <person name="James T.Y."/>
            <person name="Grigoriev I.V."/>
        </authorList>
    </citation>
    <scope>NUCLEOTIDE SEQUENCE [LARGE SCALE GENOMIC DNA]</scope>
</reference>
<keyword evidence="5" id="KW-1185">Reference proteome</keyword>
<dbReference type="SUPFAM" id="SSF46785">
    <property type="entry name" value="Winged helix' DNA-binding domain"/>
    <property type="match status" value="1"/>
</dbReference>
<dbReference type="GO" id="GO:0006511">
    <property type="term" value="P:ubiquitin-dependent protein catabolic process"/>
    <property type="evidence" value="ECO:0007669"/>
    <property type="project" value="TreeGrafter"/>
</dbReference>
<feature type="domain" description="PCI" evidence="3">
    <location>
        <begin position="183"/>
        <end position="362"/>
    </location>
</feature>
<keyword evidence="2" id="KW-0647">Proteasome</keyword>
<dbReference type="InterPro" id="IPR036390">
    <property type="entry name" value="WH_DNA-bd_sf"/>
</dbReference>
<evidence type="ECO:0000313" key="5">
    <source>
        <dbReference type="Proteomes" id="UP000267251"/>
    </source>
</evidence>
<dbReference type="InterPro" id="IPR054179">
    <property type="entry name" value="PSD13_N"/>
</dbReference>
<evidence type="ECO:0000313" key="4">
    <source>
        <dbReference type="EMBL" id="RKP13983.1"/>
    </source>
</evidence>
<proteinExistence type="inferred from homology"/>
<dbReference type="AlphaFoldDB" id="A0A4P9Y505"/>
<protein>
    <recommendedName>
        <fullName evidence="3">PCI domain-containing protein</fullName>
    </recommendedName>
</protein>
<comment type="similarity">
    <text evidence="1">Belongs to the proteasome subunit S11 family.</text>
</comment>
<dbReference type="GO" id="GO:0008541">
    <property type="term" value="C:proteasome regulatory particle, lid subcomplex"/>
    <property type="evidence" value="ECO:0007669"/>
    <property type="project" value="TreeGrafter"/>
</dbReference>
<sequence length="401" mass="45253">MSPLDIDSSVRSFLQGQQGQEANPALKAYYPRFEEHYERKLWHQLTLDLLSFVQEQGVGPRLIPLYQHFITHFQTRLDPLKWIELAVYTSRQYSELKEASTFLDGVAKELLEKKTVPAHIQARMEALHYRLLLGDLTESWEVITECGMALDLLASKTAPQTSVHASYYRVAAEYHKQKGDFGDYYKNALLYLGCVRVDALNEEERVGRAKDLAIAALVGDTIYNFGDLLAHPILQAIQGPSSPGAQYSWLAQALVAFNRGDIGAWDQLETQIPGEPILQEHSAFLRQKIRLEALIETVFRRTGGSGGGKGSRRLAFGEVAKEAQLGQEEEVEHLVMKALSLNLIRGSIDEVDRVIEVNWVQPRFLDLDQINGMHQRLRAWGDDVEACEDYVQSQGPELFGV</sequence>